<organism evidence="8">
    <name type="scientific">Fagus sylvatica</name>
    <name type="common">Beechnut</name>
    <dbReference type="NCBI Taxonomy" id="28930"/>
    <lineage>
        <taxon>Eukaryota</taxon>
        <taxon>Viridiplantae</taxon>
        <taxon>Streptophyta</taxon>
        <taxon>Embryophyta</taxon>
        <taxon>Tracheophyta</taxon>
        <taxon>Spermatophyta</taxon>
        <taxon>Magnoliopsida</taxon>
        <taxon>eudicotyledons</taxon>
        <taxon>Gunneridae</taxon>
        <taxon>Pentapetalae</taxon>
        <taxon>rosids</taxon>
        <taxon>fabids</taxon>
        <taxon>Fagales</taxon>
        <taxon>Fagaceae</taxon>
        <taxon>Fagus</taxon>
    </lineage>
</organism>
<dbReference type="FunFam" id="3.40.50.2000:FF:000019">
    <property type="entry name" value="Glycosyltransferase"/>
    <property type="match status" value="1"/>
</dbReference>
<dbReference type="Gene3D" id="3.40.50.2000">
    <property type="entry name" value="Glycogen Phosphorylase B"/>
    <property type="match status" value="2"/>
</dbReference>
<keyword evidence="6" id="KW-0812">Transmembrane</keyword>
<dbReference type="GO" id="GO:0080044">
    <property type="term" value="F:quercetin 7-O-glucosyltransferase activity"/>
    <property type="evidence" value="ECO:0007669"/>
    <property type="project" value="TreeGrafter"/>
</dbReference>
<feature type="transmembrane region" description="Helical" evidence="6">
    <location>
        <begin position="126"/>
        <end position="147"/>
    </location>
</feature>
<dbReference type="PROSITE" id="PS00375">
    <property type="entry name" value="UDPGT"/>
    <property type="match status" value="1"/>
</dbReference>
<dbReference type="GO" id="GO:0032787">
    <property type="term" value="P:monocarboxylic acid metabolic process"/>
    <property type="evidence" value="ECO:0007669"/>
    <property type="project" value="UniProtKB-ARBA"/>
</dbReference>
<dbReference type="CDD" id="cd03784">
    <property type="entry name" value="GT1_Gtf-like"/>
    <property type="match status" value="1"/>
</dbReference>
<protein>
    <recommendedName>
        <fullName evidence="5">Glycosyltransferase</fullName>
        <ecNumber evidence="5">2.4.1.-</ecNumber>
    </recommendedName>
</protein>
<dbReference type="Pfam" id="PF26168">
    <property type="entry name" value="Glyco_transf_N"/>
    <property type="match status" value="1"/>
</dbReference>
<dbReference type="EMBL" id="OIVN01002223">
    <property type="protein sequence ID" value="SPD01706.1"/>
    <property type="molecule type" value="Genomic_DNA"/>
</dbReference>
<dbReference type="PANTHER" id="PTHR11926:SF1311">
    <property type="entry name" value="UDP-GLYCOSYLTRANSFERASE 74F2"/>
    <property type="match status" value="1"/>
</dbReference>
<dbReference type="InterPro" id="IPR058980">
    <property type="entry name" value="Glyco_transf_N"/>
</dbReference>
<evidence type="ECO:0000256" key="2">
    <source>
        <dbReference type="ARBA" id="ARBA00022676"/>
    </source>
</evidence>
<dbReference type="GO" id="GO:0080043">
    <property type="term" value="F:quercetin 3-O-glucosyltransferase activity"/>
    <property type="evidence" value="ECO:0007669"/>
    <property type="project" value="TreeGrafter"/>
</dbReference>
<gene>
    <name evidence="8" type="ORF">FSB_LOCUS29588</name>
</gene>
<keyword evidence="3 4" id="KW-0808">Transferase</keyword>
<evidence type="ECO:0000256" key="1">
    <source>
        <dbReference type="ARBA" id="ARBA00009995"/>
    </source>
</evidence>
<dbReference type="InterPro" id="IPR035595">
    <property type="entry name" value="UDP_glycos_trans_CS"/>
</dbReference>
<evidence type="ECO:0000259" key="7">
    <source>
        <dbReference type="Pfam" id="PF26168"/>
    </source>
</evidence>
<sequence length="456" mass="51073">MEKNAYGAHVLALPYPSQGHINPMLHFSKRLASKGLKATFATTHFIYKSMKPESSGSVQFDTISDGYDDGGFYQSESIHAYLTRLEAIGSKTLADLIIKQKDLGHPIDCIIYDAFLPWALDVAKQFGLVSVVFFTQACAVNFIYYYVHHGLLKLPVSSTVPVSIPGMPMLELQDMPSFIYVSGSYPAYFEMLLRQFSNTDKADLIVVNTFYKLEAEVVDSMSKICPLLTIGPTVPSKYLDNRVKNDNDYGLNLFTLESSVSIMTWLNTKPEGSVIYVSFGSMANLSHKQMEELALGFKGSNFYFLWVVRASEEAKLPKKFVEEIGEKGLLVNWSPQMEVLSHKAIGCFFTHCGWNSTVEALSLGVPMVGMPQWTDQTTDAKFVQDVWKVGIRVKVDENGIVGREEIEFCIREVMEGERGREMKENAKKWKDLALEAVSEGGTSDKNIDELVSKLIK</sequence>
<dbReference type="AlphaFoldDB" id="A0A2N9GGR0"/>
<proteinExistence type="inferred from homology"/>
<feature type="domain" description="Glycosyltransferase N-terminal" evidence="7">
    <location>
        <begin position="10"/>
        <end position="45"/>
    </location>
</feature>
<evidence type="ECO:0000256" key="4">
    <source>
        <dbReference type="RuleBase" id="RU003718"/>
    </source>
</evidence>
<evidence type="ECO:0000313" key="8">
    <source>
        <dbReference type="EMBL" id="SPD01706.1"/>
    </source>
</evidence>
<dbReference type="PANTHER" id="PTHR11926">
    <property type="entry name" value="GLUCOSYL/GLUCURONOSYL TRANSFERASES"/>
    <property type="match status" value="1"/>
</dbReference>
<keyword evidence="6" id="KW-0472">Membrane</keyword>
<evidence type="ECO:0000256" key="5">
    <source>
        <dbReference type="RuleBase" id="RU362057"/>
    </source>
</evidence>
<evidence type="ECO:0000256" key="3">
    <source>
        <dbReference type="ARBA" id="ARBA00022679"/>
    </source>
</evidence>
<dbReference type="FunFam" id="3.40.50.2000:FF:000057">
    <property type="entry name" value="Glycosyltransferase"/>
    <property type="match status" value="1"/>
</dbReference>
<dbReference type="InterPro" id="IPR002213">
    <property type="entry name" value="UDP_glucos_trans"/>
</dbReference>
<dbReference type="SUPFAM" id="SSF53756">
    <property type="entry name" value="UDP-Glycosyltransferase/glycogen phosphorylase"/>
    <property type="match status" value="1"/>
</dbReference>
<keyword evidence="2 4" id="KW-0328">Glycosyltransferase</keyword>
<keyword evidence="6" id="KW-1133">Transmembrane helix</keyword>
<comment type="similarity">
    <text evidence="1 4">Belongs to the UDP-glycosyltransferase family.</text>
</comment>
<dbReference type="Pfam" id="PF00201">
    <property type="entry name" value="UDPGT"/>
    <property type="match status" value="1"/>
</dbReference>
<reference evidence="8" key="1">
    <citation type="submission" date="2018-02" db="EMBL/GenBank/DDBJ databases">
        <authorList>
            <person name="Cohen D.B."/>
            <person name="Kent A.D."/>
        </authorList>
    </citation>
    <scope>NUCLEOTIDE SEQUENCE</scope>
</reference>
<accession>A0A2N9GGR0</accession>
<dbReference type="EC" id="2.4.1.-" evidence="5"/>
<name>A0A2N9GGR0_FAGSY</name>
<evidence type="ECO:0000256" key="6">
    <source>
        <dbReference type="SAM" id="Phobius"/>
    </source>
</evidence>